<dbReference type="InterPro" id="IPR017181">
    <property type="entry name" value="Sig_transdc_His_kin_CHASE2"/>
</dbReference>
<keyword evidence="3" id="KW-0597">Phosphoprotein</keyword>
<dbReference type="Pfam" id="PF02518">
    <property type="entry name" value="HATPase_c"/>
    <property type="match status" value="1"/>
</dbReference>
<dbReference type="SUPFAM" id="SSF47384">
    <property type="entry name" value="Homodimeric domain of signal transducing histidine kinase"/>
    <property type="match status" value="1"/>
</dbReference>
<comment type="catalytic activity">
    <reaction evidence="1">
        <text>ATP + protein L-histidine = ADP + protein N-phospho-L-histidine.</text>
        <dbReference type="EC" id="2.7.13.3"/>
    </reaction>
</comment>
<dbReference type="Pfam" id="PF00512">
    <property type="entry name" value="HisKA"/>
    <property type="match status" value="1"/>
</dbReference>
<dbReference type="InterPro" id="IPR007890">
    <property type="entry name" value="CHASE2"/>
</dbReference>
<dbReference type="InterPro" id="IPR036890">
    <property type="entry name" value="HATPase_C_sf"/>
</dbReference>
<feature type="transmembrane region" description="Helical" evidence="6">
    <location>
        <begin position="294"/>
        <end position="316"/>
    </location>
</feature>
<gene>
    <name evidence="8" type="ORF">A2118_00635</name>
</gene>
<feature type="domain" description="Histidine kinase" evidence="7">
    <location>
        <begin position="480"/>
        <end position="723"/>
    </location>
</feature>
<evidence type="ECO:0000256" key="5">
    <source>
        <dbReference type="ARBA" id="ARBA00022777"/>
    </source>
</evidence>
<keyword evidence="6" id="KW-0472">Membrane</keyword>
<evidence type="ECO:0000313" key="9">
    <source>
        <dbReference type="Proteomes" id="UP000179014"/>
    </source>
</evidence>
<dbReference type="Gene3D" id="3.30.565.10">
    <property type="entry name" value="Histidine kinase-like ATPase, C-terminal domain"/>
    <property type="match status" value="1"/>
</dbReference>
<proteinExistence type="predicted"/>
<dbReference type="STRING" id="1798474.A2118_00635"/>
<dbReference type="EMBL" id="MFKN01000016">
    <property type="protein sequence ID" value="OGG41057.1"/>
    <property type="molecule type" value="Genomic_DNA"/>
</dbReference>
<dbReference type="Gene3D" id="3.30.450.20">
    <property type="entry name" value="PAS domain"/>
    <property type="match status" value="1"/>
</dbReference>
<dbReference type="SMART" id="SM00387">
    <property type="entry name" value="HATPase_c"/>
    <property type="match status" value="1"/>
</dbReference>
<feature type="transmembrane region" description="Helical" evidence="6">
    <location>
        <begin position="323"/>
        <end position="343"/>
    </location>
</feature>
<dbReference type="GO" id="GO:0009927">
    <property type="term" value="F:histidine phosphotransfer kinase activity"/>
    <property type="evidence" value="ECO:0007669"/>
    <property type="project" value="TreeGrafter"/>
</dbReference>
<evidence type="ECO:0000256" key="2">
    <source>
        <dbReference type="ARBA" id="ARBA00012438"/>
    </source>
</evidence>
<keyword evidence="4" id="KW-0808">Transferase</keyword>
<keyword evidence="6" id="KW-1133">Transmembrane helix</keyword>
<dbReference type="Proteomes" id="UP000179014">
    <property type="component" value="Unassembled WGS sequence"/>
</dbReference>
<evidence type="ECO:0000256" key="3">
    <source>
        <dbReference type="ARBA" id="ARBA00022553"/>
    </source>
</evidence>
<evidence type="ECO:0000256" key="4">
    <source>
        <dbReference type="ARBA" id="ARBA00022679"/>
    </source>
</evidence>
<dbReference type="SUPFAM" id="SSF55785">
    <property type="entry name" value="PYP-like sensor domain (PAS domain)"/>
    <property type="match status" value="1"/>
</dbReference>
<organism evidence="8 9">
    <name type="scientific">Candidatus Kaiserbacteria bacterium GWA2_50_9</name>
    <dbReference type="NCBI Taxonomy" id="1798474"/>
    <lineage>
        <taxon>Bacteria</taxon>
        <taxon>Candidatus Kaiseribacteriota</taxon>
    </lineage>
</organism>
<dbReference type="PANTHER" id="PTHR43047:SF72">
    <property type="entry name" value="OSMOSENSING HISTIDINE PROTEIN KINASE SLN1"/>
    <property type="match status" value="1"/>
</dbReference>
<dbReference type="PROSITE" id="PS50109">
    <property type="entry name" value="HIS_KIN"/>
    <property type="match status" value="1"/>
</dbReference>
<keyword evidence="5" id="KW-0418">Kinase</keyword>
<dbReference type="PANTHER" id="PTHR43047">
    <property type="entry name" value="TWO-COMPONENT HISTIDINE PROTEIN KINASE"/>
    <property type="match status" value="1"/>
</dbReference>
<comment type="caution">
    <text evidence="8">The sequence shown here is derived from an EMBL/GenBank/DDBJ whole genome shotgun (WGS) entry which is preliminary data.</text>
</comment>
<evidence type="ECO:0000256" key="1">
    <source>
        <dbReference type="ARBA" id="ARBA00000085"/>
    </source>
</evidence>
<dbReference type="AlphaFoldDB" id="A0A1F6BX12"/>
<reference evidence="8 9" key="1">
    <citation type="journal article" date="2016" name="Nat. Commun.">
        <title>Thousands of microbial genomes shed light on interconnected biogeochemical processes in an aquifer system.</title>
        <authorList>
            <person name="Anantharaman K."/>
            <person name="Brown C.T."/>
            <person name="Hug L.A."/>
            <person name="Sharon I."/>
            <person name="Castelle C.J."/>
            <person name="Probst A.J."/>
            <person name="Thomas B.C."/>
            <person name="Singh A."/>
            <person name="Wilkins M.J."/>
            <person name="Karaoz U."/>
            <person name="Brodie E.L."/>
            <person name="Williams K.H."/>
            <person name="Hubbard S.S."/>
            <person name="Banfield J.F."/>
        </authorList>
    </citation>
    <scope>NUCLEOTIDE SEQUENCE [LARGE SCALE GENOMIC DNA]</scope>
</reference>
<dbReference type="CDD" id="cd00082">
    <property type="entry name" value="HisKA"/>
    <property type="match status" value="1"/>
</dbReference>
<dbReference type="InterPro" id="IPR005467">
    <property type="entry name" value="His_kinase_dom"/>
</dbReference>
<dbReference type="InterPro" id="IPR003594">
    <property type="entry name" value="HATPase_dom"/>
</dbReference>
<feature type="transmembrane region" description="Helical" evidence="6">
    <location>
        <begin position="269"/>
        <end position="288"/>
    </location>
</feature>
<dbReference type="Pfam" id="PF00989">
    <property type="entry name" value="PAS"/>
    <property type="match status" value="1"/>
</dbReference>
<dbReference type="PRINTS" id="PR00344">
    <property type="entry name" value="BCTRLSENSOR"/>
</dbReference>
<dbReference type="InterPro" id="IPR004358">
    <property type="entry name" value="Sig_transdc_His_kin-like_C"/>
</dbReference>
<evidence type="ECO:0000259" key="7">
    <source>
        <dbReference type="PROSITE" id="PS50109"/>
    </source>
</evidence>
<sequence>MKSIFELEWRHVYIWLGISLILSALFLADLFPSVRARLSDMLLPTIRPSGHIILVKIDDASLNKIGQWPWPRAVFAQFLKQLDGAAAVGIDVGFREPSHAGSVDDAAFVAALAEAPFPIILPSVADPDERGGPLPLFAIHTIEGFSDLLADSDGVVRRSMVWEVDEPSFAYAVTASAQRLEIVPLAGEEKTARIAYRGQNGSFPSMPFVDVLSGTTSQEDFAGKIILVGVTASDLQNFRPTPFGFMSGIEIQANIADSLLSGRHFRESFEATVASIVLITFLTTIVVVHVRRLFAMVLLLAVIAGAYISLSAFSIANFFALDILYPVLGVALVALVGSASQYLSALERERAIRESFTYLDSMIESMRDGIIMVDSSLNVRLANKAAQSIFRTSDKTLILRQCANALTKHIDLLTHLEESVRSRETAHVDDVLFEDRFYSVLVAPVQSSSDTRLPLGSIVLFHDTTHQKEVERIRQDFISMMVHDLRAPLDAIRKLSDALLGKDGGQENRRVPYLNMVRDNSMRMLELVNDLLDLAKIEAGKFEVAPSAVPIRRLIEGRIAFFEESAKVRGVLLKECISRDVPESVLLDENYVSRALNNALSNALKFTSSGSVTVHAFMHRGGGDVMKEGAAACSVPAHRVSRDVSQRNIENGFVLAIADTGAGIPAEKLSELFSKFTQLHKGGGGTGLGLSIVKGITEAHGGSVSIASTFGKGTVMYLVFPNT</sequence>
<dbReference type="GO" id="GO:0005886">
    <property type="term" value="C:plasma membrane"/>
    <property type="evidence" value="ECO:0007669"/>
    <property type="project" value="TreeGrafter"/>
</dbReference>
<dbReference type="GO" id="GO:0000155">
    <property type="term" value="F:phosphorelay sensor kinase activity"/>
    <property type="evidence" value="ECO:0007669"/>
    <property type="project" value="InterPro"/>
</dbReference>
<dbReference type="GO" id="GO:0006355">
    <property type="term" value="P:regulation of DNA-templated transcription"/>
    <property type="evidence" value="ECO:0007669"/>
    <property type="project" value="InterPro"/>
</dbReference>
<dbReference type="EC" id="2.7.13.3" evidence="2"/>
<evidence type="ECO:0000313" key="8">
    <source>
        <dbReference type="EMBL" id="OGG41057.1"/>
    </source>
</evidence>
<dbReference type="SMART" id="SM01080">
    <property type="entry name" value="CHASE2"/>
    <property type="match status" value="1"/>
</dbReference>
<dbReference type="InterPro" id="IPR013767">
    <property type="entry name" value="PAS_fold"/>
</dbReference>
<dbReference type="SUPFAM" id="SSF55874">
    <property type="entry name" value="ATPase domain of HSP90 chaperone/DNA topoisomerase II/histidine kinase"/>
    <property type="match status" value="1"/>
</dbReference>
<dbReference type="InterPro" id="IPR036097">
    <property type="entry name" value="HisK_dim/P_sf"/>
</dbReference>
<keyword evidence="6" id="KW-0812">Transmembrane</keyword>
<evidence type="ECO:0000256" key="6">
    <source>
        <dbReference type="SAM" id="Phobius"/>
    </source>
</evidence>
<dbReference type="PIRSF" id="PIRSF037347">
    <property type="entry name" value="STHK_CHASE2_PAS_prd"/>
    <property type="match status" value="1"/>
</dbReference>
<protein>
    <recommendedName>
        <fullName evidence="2">histidine kinase</fullName>
        <ecNumber evidence="2">2.7.13.3</ecNumber>
    </recommendedName>
</protein>
<name>A0A1F6BX12_9BACT</name>
<feature type="transmembrane region" description="Helical" evidence="6">
    <location>
        <begin position="12"/>
        <end position="31"/>
    </location>
</feature>
<dbReference type="SMART" id="SM00388">
    <property type="entry name" value="HisKA"/>
    <property type="match status" value="1"/>
</dbReference>
<accession>A0A1F6BX12</accession>
<dbReference type="InterPro" id="IPR035965">
    <property type="entry name" value="PAS-like_dom_sf"/>
</dbReference>
<dbReference type="Gene3D" id="1.10.287.130">
    <property type="match status" value="1"/>
</dbReference>
<dbReference type="Pfam" id="PF05226">
    <property type="entry name" value="CHASE2"/>
    <property type="match status" value="1"/>
</dbReference>
<dbReference type="InterPro" id="IPR003661">
    <property type="entry name" value="HisK_dim/P_dom"/>
</dbReference>